<organism evidence="1 2">
    <name type="scientific">Enterocloster lavalensis</name>
    <dbReference type="NCBI Taxonomy" id="460384"/>
    <lineage>
        <taxon>Bacteria</taxon>
        <taxon>Bacillati</taxon>
        <taxon>Bacillota</taxon>
        <taxon>Clostridia</taxon>
        <taxon>Lachnospirales</taxon>
        <taxon>Lachnospiraceae</taxon>
        <taxon>Enterocloster</taxon>
    </lineage>
</organism>
<proteinExistence type="predicted"/>
<evidence type="ECO:0000313" key="2">
    <source>
        <dbReference type="Proteomes" id="UP000198508"/>
    </source>
</evidence>
<dbReference type="EMBL" id="FOIM01000003">
    <property type="protein sequence ID" value="SET24882.1"/>
    <property type="molecule type" value="Genomic_DNA"/>
</dbReference>
<name>A0A1I0CYC1_9FIRM</name>
<sequence length="62" mass="6706">MTHLELVAKIGNDSLDVAKMYLKGQLTVGELTNILGKDRTMLIQQFAGDRGAENGGGRLKDC</sequence>
<reference evidence="2" key="1">
    <citation type="submission" date="2016-10" db="EMBL/GenBank/DDBJ databases">
        <authorList>
            <person name="Varghese N."/>
            <person name="Submissions S."/>
        </authorList>
    </citation>
    <scope>NUCLEOTIDE SEQUENCE [LARGE SCALE GENOMIC DNA]</scope>
    <source>
        <strain evidence="2">NLAE-zl-G277</strain>
    </source>
</reference>
<dbReference type="Proteomes" id="UP000198508">
    <property type="component" value="Unassembled WGS sequence"/>
</dbReference>
<evidence type="ECO:0000313" key="1">
    <source>
        <dbReference type="EMBL" id="SET24882.1"/>
    </source>
</evidence>
<gene>
    <name evidence="1" type="ORF">SAMN05216313_103238</name>
</gene>
<dbReference type="STRING" id="460384.SAMN05216313_103238"/>
<dbReference type="RefSeq" id="WP_092361158.1">
    <property type="nucleotide sequence ID" value="NZ_CAKXUV010000048.1"/>
</dbReference>
<dbReference type="AlphaFoldDB" id="A0A1I0CYC1"/>
<protein>
    <submittedName>
        <fullName evidence="1">Uncharacterized protein</fullName>
    </submittedName>
</protein>
<accession>A0A1I0CYC1</accession>
<keyword evidence="2" id="KW-1185">Reference proteome</keyword>
<dbReference type="GeneID" id="93278494"/>